<gene>
    <name evidence="3" type="ORF">CDL12_01761</name>
</gene>
<comment type="caution">
    <text evidence="3">The sequence shown here is derived from an EMBL/GenBank/DDBJ whole genome shotgun (WGS) entry which is preliminary data.</text>
</comment>
<proteinExistence type="inferred from homology"/>
<feature type="compositionally biased region" description="Basic and acidic residues" evidence="2">
    <location>
        <begin position="157"/>
        <end position="178"/>
    </location>
</feature>
<dbReference type="OrthoDB" id="428895at2759"/>
<dbReference type="Pfam" id="PF04938">
    <property type="entry name" value="SIP1"/>
    <property type="match status" value="1"/>
</dbReference>
<dbReference type="GO" id="GO:0032797">
    <property type="term" value="C:SMN complex"/>
    <property type="evidence" value="ECO:0007669"/>
    <property type="project" value="TreeGrafter"/>
</dbReference>
<dbReference type="EMBL" id="NKXS01000227">
    <property type="protein sequence ID" value="PIN25494.1"/>
    <property type="molecule type" value="Genomic_DNA"/>
</dbReference>
<dbReference type="GO" id="GO:0005634">
    <property type="term" value="C:nucleus"/>
    <property type="evidence" value="ECO:0007669"/>
    <property type="project" value="TreeGrafter"/>
</dbReference>
<dbReference type="PANTHER" id="PTHR12794:SF0">
    <property type="entry name" value="GEM-ASSOCIATED PROTEIN 2"/>
    <property type="match status" value="1"/>
</dbReference>
<accession>A0A2G9I6X1</accession>
<evidence type="ECO:0000313" key="4">
    <source>
        <dbReference type="Proteomes" id="UP000231279"/>
    </source>
</evidence>
<comment type="similarity">
    <text evidence="1">Belongs to the gemin-2 family.</text>
</comment>
<feature type="compositionally biased region" description="Basic residues" evidence="2">
    <location>
        <begin position="179"/>
        <end position="190"/>
    </location>
</feature>
<reference evidence="4" key="1">
    <citation type="journal article" date="2018" name="Gigascience">
        <title>Genome assembly of the Pink Ipe (Handroanthus impetiginosus, Bignoniaceae), a highly valued, ecologically keystone Neotropical timber forest tree.</title>
        <authorList>
            <person name="Silva-Junior O.B."/>
            <person name="Grattapaglia D."/>
            <person name="Novaes E."/>
            <person name="Collevatti R.G."/>
        </authorList>
    </citation>
    <scope>NUCLEOTIDE SEQUENCE [LARGE SCALE GENOMIC DNA]</scope>
    <source>
        <strain evidence="4">cv. UFG-1</strain>
    </source>
</reference>
<feature type="region of interest" description="Disordered" evidence="2">
    <location>
        <begin position="156"/>
        <end position="193"/>
    </location>
</feature>
<dbReference type="STRING" id="429701.A0A2G9I6X1"/>
<evidence type="ECO:0000256" key="2">
    <source>
        <dbReference type="SAM" id="MobiDB-lite"/>
    </source>
</evidence>
<organism evidence="3 4">
    <name type="scientific">Handroanthus impetiginosus</name>
    <dbReference type="NCBI Taxonomy" id="429701"/>
    <lineage>
        <taxon>Eukaryota</taxon>
        <taxon>Viridiplantae</taxon>
        <taxon>Streptophyta</taxon>
        <taxon>Embryophyta</taxon>
        <taxon>Tracheophyta</taxon>
        <taxon>Spermatophyta</taxon>
        <taxon>Magnoliopsida</taxon>
        <taxon>eudicotyledons</taxon>
        <taxon>Gunneridae</taxon>
        <taxon>Pentapetalae</taxon>
        <taxon>asterids</taxon>
        <taxon>lamiids</taxon>
        <taxon>Lamiales</taxon>
        <taxon>Bignoniaceae</taxon>
        <taxon>Crescentiina</taxon>
        <taxon>Tabebuia alliance</taxon>
        <taxon>Handroanthus</taxon>
    </lineage>
</organism>
<keyword evidence="4" id="KW-1185">Reference proteome</keyword>
<dbReference type="AlphaFoldDB" id="A0A2G9I6X1"/>
<sequence>MHVILEPFSFFRVSSLALVKRAASFSPPMADSLDSNDGGAAEFYGSHVPTTIEAPSHWKQQSGDTVDASDHSGNSIKNAAYGPVQEDIFRGVVQESDVQDAGLANGQKAGVLEVEEQTTAEKQEEQVKCSAKCSLEVQVIEDTKLIDPSLLGNWEFNNDRKDAGKSNGKRQETEEKKEKKSKRRGGKARKNKEILNYYSNEKKEKKGLQYSRKELEALRFEKMEEQKKKWVEVYCGFGPLVSQEYDGLVNLDKIHPKDSVPSFDFDPRPQFLKSANMDPTSFPIGDEIECSVVEEECSEDDDSDEDYGIQKPAFFVTGEPNFDSGPPQDGLEYLRRVRWEAARVPKVAVAKFNNEIKEQSNYMPQIPDIAKCPENLLPLKQWEDSFLADFSELRLAFSKLDLQESSDAKTSIKLHLILEEDILDKFVSSTSTDDSCTLETNDANINPHSPENSNSTVNPPTLSTILKMDSAARTSMLKKRISAIENMSKLSHNESLWLFAVCAAVDCPLDGDTSAALRSLLRKCAVLRAAKTEVDDEVIILNILAAISGRYFGQLEK</sequence>
<name>A0A2G9I6X1_9LAMI</name>
<feature type="region of interest" description="Disordered" evidence="2">
    <location>
        <begin position="438"/>
        <end position="459"/>
    </location>
</feature>
<dbReference type="GO" id="GO:0000387">
    <property type="term" value="P:spliceosomal snRNP assembly"/>
    <property type="evidence" value="ECO:0007669"/>
    <property type="project" value="InterPro"/>
</dbReference>
<evidence type="ECO:0000313" key="3">
    <source>
        <dbReference type="EMBL" id="PIN25494.1"/>
    </source>
</evidence>
<feature type="region of interest" description="Disordered" evidence="2">
    <location>
        <begin position="52"/>
        <end position="72"/>
    </location>
</feature>
<dbReference type="PANTHER" id="PTHR12794">
    <property type="entry name" value="GEMIN2"/>
    <property type="match status" value="1"/>
</dbReference>
<protein>
    <submittedName>
        <fullName evidence="3">Uncharacterized protein</fullName>
    </submittedName>
</protein>
<evidence type="ECO:0000256" key="1">
    <source>
        <dbReference type="ARBA" id="ARBA00025758"/>
    </source>
</evidence>
<dbReference type="Proteomes" id="UP000231279">
    <property type="component" value="Unassembled WGS sequence"/>
</dbReference>
<dbReference type="InterPro" id="IPR035426">
    <property type="entry name" value="Gemin2/Brr1"/>
</dbReference>
<dbReference type="Gene3D" id="1.20.58.1070">
    <property type="match status" value="1"/>
</dbReference>